<dbReference type="InterPro" id="IPR038316">
    <property type="entry name" value="DUF5062_sf"/>
</dbReference>
<dbReference type="RefSeq" id="WP_005469730.1">
    <property type="nucleotide sequence ID" value="NZ_JAVHXF010000616.1"/>
</dbReference>
<dbReference type="AlphaFoldDB" id="A0A0A5HZE3"/>
<comment type="caution">
    <text evidence="1">The sequence shown here is derived from an EMBL/GenBank/DDBJ whole genome shotgun (WGS) entry which is preliminary data.</text>
</comment>
<dbReference type="OrthoDB" id="8547747at2"/>
<dbReference type="Gene3D" id="1.20.120.1930">
    <property type="entry name" value="Uncharacterised protein PF16691, DUF5062"/>
    <property type="match status" value="1"/>
</dbReference>
<sequence length="86" mass="9627">MSKSTKLQHEDKLVKKALEIGGKMAKMQGFDLPQSPQPVRVKAIYLFLVDAKQITPLPESKLDGANIKHRLALWIHSALPDNDPLK</sequence>
<name>A0A0A5HZE3_PHOS4</name>
<evidence type="ECO:0008006" key="3">
    <source>
        <dbReference type="Google" id="ProtNLM"/>
    </source>
</evidence>
<dbReference type="EMBL" id="JRWP01000004">
    <property type="protein sequence ID" value="KGY09655.1"/>
    <property type="molecule type" value="Genomic_DNA"/>
</dbReference>
<evidence type="ECO:0000313" key="2">
    <source>
        <dbReference type="Proteomes" id="UP000030451"/>
    </source>
</evidence>
<dbReference type="STRING" id="379097.SE23_00860"/>
<organism evidence="1 2">
    <name type="scientific">Photobacterium sp. (strain ATCC 43367)</name>
    <dbReference type="NCBI Taxonomy" id="379097"/>
    <lineage>
        <taxon>Bacteria</taxon>
        <taxon>Pseudomonadati</taxon>
        <taxon>Pseudomonadota</taxon>
        <taxon>Gammaproteobacteria</taxon>
        <taxon>Vibrionales</taxon>
        <taxon>Vibrionaceae</taxon>
        <taxon>Vibrio</taxon>
        <taxon>Vibrio oreintalis group</taxon>
    </lineage>
</organism>
<gene>
    <name evidence="1" type="ORF">NM06_01720</name>
</gene>
<dbReference type="Proteomes" id="UP000030451">
    <property type="component" value="Unassembled WGS sequence"/>
</dbReference>
<dbReference type="Pfam" id="PF16691">
    <property type="entry name" value="DUF5062"/>
    <property type="match status" value="1"/>
</dbReference>
<protein>
    <recommendedName>
        <fullName evidence="3">DUF5062 domain-containing protein</fullName>
    </recommendedName>
</protein>
<evidence type="ECO:0000313" key="1">
    <source>
        <dbReference type="EMBL" id="KGY09655.1"/>
    </source>
</evidence>
<reference evidence="1 2" key="1">
    <citation type="submission" date="2014-10" db="EMBL/GenBank/DDBJ databases">
        <title>Genome sequencing of Vibrio sinaloensis T08.</title>
        <authorList>
            <person name="Chan K.-G."/>
            <person name="Mohamad N.I."/>
        </authorList>
    </citation>
    <scope>NUCLEOTIDE SEQUENCE [LARGE SCALE GENOMIC DNA]</scope>
    <source>
        <strain evidence="1 2">T08</strain>
    </source>
</reference>
<accession>A0A0A5HZE3</accession>
<dbReference type="InterPro" id="IPR032036">
    <property type="entry name" value="DUF5062"/>
</dbReference>
<proteinExistence type="predicted"/>